<dbReference type="InParanoid" id="A0A423WUX2"/>
<accession>A0A423WUX2</accession>
<reference evidence="1 2" key="1">
    <citation type="submission" date="2015-09" db="EMBL/GenBank/DDBJ databases">
        <title>Host preference determinants of Valsa canker pathogens revealed by comparative genomics.</title>
        <authorList>
            <person name="Yin Z."/>
            <person name="Huang L."/>
        </authorList>
    </citation>
    <scope>NUCLEOTIDE SEQUENCE [LARGE SCALE GENOMIC DNA]</scope>
    <source>
        <strain evidence="1 2">SXYLt</strain>
    </source>
</reference>
<name>A0A423WUX2_9PEZI</name>
<dbReference type="Proteomes" id="UP000285146">
    <property type="component" value="Unassembled WGS sequence"/>
</dbReference>
<evidence type="ECO:0000313" key="1">
    <source>
        <dbReference type="EMBL" id="ROW07115.1"/>
    </source>
</evidence>
<organism evidence="1 2">
    <name type="scientific">Cytospora leucostoma</name>
    <dbReference type="NCBI Taxonomy" id="1230097"/>
    <lineage>
        <taxon>Eukaryota</taxon>
        <taxon>Fungi</taxon>
        <taxon>Dikarya</taxon>
        <taxon>Ascomycota</taxon>
        <taxon>Pezizomycotina</taxon>
        <taxon>Sordariomycetes</taxon>
        <taxon>Sordariomycetidae</taxon>
        <taxon>Diaporthales</taxon>
        <taxon>Cytosporaceae</taxon>
        <taxon>Cytospora</taxon>
    </lineage>
</organism>
<protein>
    <submittedName>
        <fullName evidence="1">Uncharacterized protein</fullName>
    </submittedName>
</protein>
<dbReference type="EMBL" id="LKEB01000039">
    <property type="protein sequence ID" value="ROW07115.1"/>
    <property type="molecule type" value="Genomic_DNA"/>
</dbReference>
<evidence type="ECO:0000313" key="2">
    <source>
        <dbReference type="Proteomes" id="UP000285146"/>
    </source>
</evidence>
<comment type="caution">
    <text evidence="1">The sequence shown here is derived from an EMBL/GenBank/DDBJ whole genome shotgun (WGS) entry which is preliminary data.</text>
</comment>
<proteinExistence type="predicted"/>
<gene>
    <name evidence="1" type="ORF">VPNG_07360</name>
</gene>
<sequence>MPALIHHVGEAIRVMRKEDSIEGIIGNDVAIGQDGAIVYTHVDLHVDSDRAATFLPESRLVSKEWIDCGNRGGYVV</sequence>
<dbReference type="AlphaFoldDB" id="A0A423WUX2"/>
<keyword evidence="2" id="KW-1185">Reference proteome</keyword>